<dbReference type="InterPro" id="IPR019327">
    <property type="entry name" value="WKF"/>
</dbReference>
<feature type="region of interest" description="Disordered" evidence="1">
    <location>
        <begin position="124"/>
        <end position="168"/>
    </location>
</feature>
<dbReference type="PANTHER" id="PTHR22306">
    <property type="entry name" value="CHROMOSOME 7 OPEN READING FRAME 50"/>
    <property type="match status" value="1"/>
</dbReference>
<dbReference type="RefSeq" id="XP_024733943.1">
    <property type="nucleotide sequence ID" value="XM_024872863.1"/>
</dbReference>
<feature type="domain" description="WKF" evidence="2">
    <location>
        <begin position="179"/>
        <end position="240"/>
    </location>
</feature>
<evidence type="ECO:0000313" key="3">
    <source>
        <dbReference type="EMBL" id="PMD57039.1"/>
    </source>
</evidence>
<feature type="compositionally biased region" description="Acidic residues" evidence="1">
    <location>
        <begin position="406"/>
        <end position="428"/>
    </location>
</feature>
<gene>
    <name evidence="3" type="ORF">K444DRAFT_44851</name>
</gene>
<organism evidence="3 4">
    <name type="scientific">Hyaloscypha bicolor E</name>
    <dbReference type="NCBI Taxonomy" id="1095630"/>
    <lineage>
        <taxon>Eukaryota</taxon>
        <taxon>Fungi</taxon>
        <taxon>Dikarya</taxon>
        <taxon>Ascomycota</taxon>
        <taxon>Pezizomycotina</taxon>
        <taxon>Leotiomycetes</taxon>
        <taxon>Helotiales</taxon>
        <taxon>Hyaloscyphaceae</taxon>
        <taxon>Hyaloscypha</taxon>
        <taxon>Hyaloscypha bicolor</taxon>
    </lineage>
</organism>
<feature type="compositionally biased region" description="Low complexity" evidence="1">
    <location>
        <begin position="395"/>
        <end position="405"/>
    </location>
</feature>
<dbReference type="STRING" id="1095630.A0A2J6T1Z9"/>
<sequence length="428" mass="47626">MPSATVHNESTHIPAWKRLGLKLRSQAPPVSVPETSDQIGSIKRKRGGAIDEEPSKKTKKNSHYPSPAVPVTPVLVRKKSVTFTPETKVDDGDSIKQLFNSWVAEQKSQDPSFQLQNSQLAFKTPEPSIVEEQVKTSLDEKDRRAKRIKKPKQEQGKSKSSKPSKIVKPANLSSRPYLQYLRQYHESRDNWKFNKNHQTHLLKHVFDIDIIPSDHAYLICPYVRGLQGGVRTRLRDAALAIKVKDQAEGAAGFPENMADSDKKQQEYDAAMKKYVEHMTAANASSTMGYEEGVLMGLSDANMAKRVAKRTRAEQILAELETAQDRSEVVDKGLVSGDNDSQKRLRMNDGSTQRVARRRKQRTATVEDTSSSDSDDSEDDSSDDSVTERDGGDDTSSSSSSSSSSSESEEEDSQEDSEDSSEESEDSDE</sequence>
<dbReference type="OrthoDB" id="10261563at2759"/>
<name>A0A2J6T1Z9_9HELO</name>
<proteinExistence type="predicted"/>
<feature type="compositionally biased region" description="Basic and acidic residues" evidence="1">
    <location>
        <begin position="132"/>
        <end position="143"/>
    </location>
</feature>
<dbReference type="EMBL" id="KZ613847">
    <property type="protein sequence ID" value="PMD57039.1"/>
    <property type="molecule type" value="Genomic_DNA"/>
</dbReference>
<protein>
    <recommendedName>
        <fullName evidence="2">WKF domain-containing protein</fullName>
    </recommendedName>
</protein>
<dbReference type="GeneID" id="36580943"/>
<evidence type="ECO:0000256" key="1">
    <source>
        <dbReference type="SAM" id="MobiDB-lite"/>
    </source>
</evidence>
<feature type="region of interest" description="Disordered" evidence="1">
    <location>
        <begin position="324"/>
        <end position="428"/>
    </location>
</feature>
<keyword evidence="4" id="KW-1185">Reference proteome</keyword>
<dbReference type="Proteomes" id="UP000235371">
    <property type="component" value="Unassembled WGS sequence"/>
</dbReference>
<accession>A0A2J6T1Z9</accession>
<evidence type="ECO:0000259" key="2">
    <source>
        <dbReference type="Pfam" id="PF10180"/>
    </source>
</evidence>
<feature type="compositionally biased region" description="Acidic residues" evidence="1">
    <location>
        <begin position="372"/>
        <end position="384"/>
    </location>
</feature>
<dbReference type="InParanoid" id="A0A2J6T1Z9"/>
<dbReference type="Pfam" id="PF10180">
    <property type="entry name" value="WKF"/>
    <property type="match status" value="1"/>
</dbReference>
<reference evidence="3 4" key="1">
    <citation type="submission" date="2016-04" db="EMBL/GenBank/DDBJ databases">
        <title>A degradative enzymes factory behind the ericoid mycorrhizal symbiosis.</title>
        <authorList>
            <consortium name="DOE Joint Genome Institute"/>
            <person name="Martino E."/>
            <person name="Morin E."/>
            <person name="Grelet G."/>
            <person name="Kuo A."/>
            <person name="Kohler A."/>
            <person name="Daghino S."/>
            <person name="Barry K."/>
            <person name="Choi C."/>
            <person name="Cichocki N."/>
            <person name="Clum A."/>
            <person name="Copeland A."/>
            <person name="Hainaut M."/>
            <person name="Haridas S."/>
            <person name="Labutti K."/>
            <person name="Lindquist E."/>
            <person name="Lipzen A."/>
            <person name="Khouja H.-R."/>
            <person name="Murat C."/>
            <person name="Ohm R."/>
            <person name="Olson A."/>
            <person name="Spatafora J."/>
            <person name="Veneault-Fourrey C."/>
            <person name="Henrissat B."/>
            <person name="Grigoriev I."/>
            <person name="Martin F."/>
            <person name="Perotto S."/>
        </authorList>
    </citation>
    <scope>NUCLEOTIDE SEQUENCE [LARGE SCALE GENOMIC DNA]</scope>
    <source>
        <strain evidence="3 4">E</strain>
    </source>
</reference>
<evidence type="ECO:0000313" key="4">
    <source>
        <dbReference type="Proteomes" id="UP000235371"/>
    </source>
</evidence>
<dbReference type="AlphaFoldDB" id="A0A2J6T1Z9"/>
<dbReference type="PANTHER" id="PTHR22306:SF2">
    <property type="entry name" value="CHROMOSOME 7 OPEN READING FRAME 50"/>
    <property type="match status" value="1"/>
</dbReference>
<feature type="region of interest" description="Disordered" evidence="1">
    <location>
        <begin position="25"/>
        <end position="71"/>
    </location>
</feature>